<keyword evidence="7" id="KW-0418">Kinase</keyword>
<gene>
    <name evidence="11" type="ORF">VE26_16395</name>
</gene>
<dbReference type="Proteomes" id="UP000033649">
    <property type="component" value="Unassembled WGS sequence"/>
</dbReference>
<evidence type="ECO:0000313" key="12">
    <source>
        <dbReference type="Proteomes" id="UP000033649"/>
    </source>
</evidence>
<dbReference type="PATRIC" id="fig|429727.3.peg.3357"/>
<dbReference type="InterPro" id="IPR003594">
    <property type="entry name" value="HATPase_dom"/>
</dbReference>
<dbReference type="PROSITE" id="PS50109">
    <property type="entry name" value="HIS_KIN"/>
    <property type="match status" value="1"/>
</dbReference>
<name>A0A0F5FH75_9HYPH</name>
<keyword evidence="9" id="KW-0812">Transmembrane</keyword>
<keyword evidence="5" id="KW-0597">Phosphoprotein</keyword>
<dbReference type="SMART" id="SM00387">
    <property type="entry name" value="HATPase_c"/>
    <property type="match status" value="1"/>
</dbReference>
<keyword evidence="8" id="KW-0902">Two-component regulatory system</keyword>
<evidence type="ECO:0000256" key="5">
    <source>
        <dbReference type="ARBA" id="ARBA00022553"/>
    </source>
</evidence>
<dbReference type="InterPro" id="IPR036890">
    <property type="entry name" value="HATPase_C_sf"/>
</dbReference>
<keyword evidence="9" id="KW-1133">Transmembrane helix</keyword>
<feature type="transmembrane region" description="Helical" evidence="9">
    <location>
        <begin position="196"/>
        <end position="216"/>
    </location>
</feature>
<comment type="subcellular location">
    <subcellularLocation>
        <location evidence="2">Cell membrane</location>
        <topology evidence="2">Multi-pass membrane protein</topology>
    </subcellularLocation>
</comment>
<dbReference type="SMART" id="SM00388">
    <property type="entry name" value="HisKA"/>
    <property type="match status" value="1"/>
</dbReference>
<evidence type="ECO:0000259" key="10">
    <source>
        <dbReference type="PROSITE" id="PS50109"/>
    </source>
</evidence>
<dbReference type="PANTHER" id="PTHR44936">
    <property type="entry name" value="SENSOR PROTEIN CREC"/>
    <property type="match status" value="1"/>
</dbReference>
<keyword evidence="12" id="KW-1185">Reference proteome</keyword>
<dbReference type="Gene3D" id="1.10.287.130">
    <property type="match status" value="1"/>
</dbReference>
<dbReference type="InterPro" id="IPR036097">
    <property type="entry name" value="HisK_dim/P_sf"/>
</dbReference>
<keyword evidence="9" id="KW-0472">Membrane</keyword>
<evidence type="ECO:0000256" key="2">
    <source>
        <dbReference type="ARBA" id="ARBA00004651"/>
    </source>
</evidence>
<dbReference type="InterPro" id="IPR005467">
    <property type="entry name" value="His_kinase_dom"/>
</dbReference>
<dbReference type="PANTHER" id="PTHR44936:SF9">
    <property type="entry name" value="SENSOR PROTEIN CREC"/>
    <property type="match status" value="1"/>
</dbReference>
<proteinExistence type="predicted"/>
<dbReference type="Gene3D" id="3.30.565.10">
    <property type="entry name" value="Histidine kinase-like ATPase, C-terminal domain"/>
    <property type="match status" value="1"/>
</dbReference>
<dbReference type="SUPFAM" id="SSF47384">
    <property type="entry name" value="Homodimeric domain of signal transducing histidine kinase"/>
    <property type="match status" value="1"/>
</dbReference>
<keyword evidence="6" id="KW-0808">Transferase</keyword>
<sequence>MPDPNAASAPAPVGKFPAAGPKGRGNWFGFPSLRLTTIMPLALSLVVFVVTLTISWLTADLVNRQNTEFVADKAQVFLDATAGHFANSPSLSESAFTDALTSALSFKTVLQEEALAVAWRNADGINVLAIPETATESLRGDLLAALEVGRGSPFVLRDNARGVLTNVYGDGPSLFAISGIFDTSALAAANEAVHQAALGLSLLVALAIAGAAYLLARAAISPLVALANRLAEGGTSNADVLSGQYLSSEILEIETILALRREDEKSRDSIARRLAQQERDQVLARLAATLAHEVRNPLAGIRNAFSTLRRFGHDQSVRDETLDIIEGGLDALQRLTDVTLSTYRRRPGDGIITGSDIADLALIISPQVKQRDLQLRWDIPDNTLIVADADAVRQMLVNLLLNACKASPPGGLVEVSARTEEAGVRIAISDQGSGMPEGVRQHLEAGLAGTLAGSRDLGLWVVHSLADELGATVSVQSTVGRGTVVSVLFLSHSGNEERPENG</sequence>
<dbReference type="EC" id="2.7.13.3" evidence="3"/>
<dbReference type="CDD" id="cd00082">
    <property type="entry name" value="HisKA"/>
    <property type="match status" value="1"/>
</dbReference>
<dbReference type="RefSeq" id="WP_046106168.1">
    <property type="nucleotide sequence ID" value="NZ_JZEY01000061.1"/>
</dbReference>
<evidence type="ECO:0000313" key="11">
    <source>
        <dbReference type="EMBL" id="KKB08138.1"/>
    </source>
</evidence>
<evidence type="ECO:0000256" key="8">
    <source>
        <dbReference type="ARBA" id="ARBA00023012"/>
    </source>
</evidence>
<feature type="domain" description="Histidine kinase" evidence="10">
    <location>
        <begin position="289"/>
        <end position="493"/>
    </location>
</feature>
<reference evidence="11 12" key="1">
    <citation type="submission" date="2015-03" db="EMBL/GenBank/DDBJ databases">
        <authorList>
            <person name="Hassan Y."/>
            <person name="Lepp D."/>
            <person name="Li X.-Z."/>
            <person name="Zhou T."/>
        </authorList>
    </citation>
    <scope>NUCLEOTIDE SEQUENCE [LARGE SCALE GENOMIC DNA]</scope>
    <source>
        <strain evidence="11 12">IPL18</strain>
    </source>
</reference>
<dbReference type="AlphaFoldDB" id="A0A0F5FH75"/>
<evidence type="ECO:0000256" key="4">
    <source>
        <dbReference type="ARBA" id="ARBA00022475"/>
    </source>
</evidence>
<dbReference type="EMBL" id="JZEY01000061">
    <property type="protein sequence ID" value="KKB08138.1"/>
    <property type="molecule type" value="Genomic_DNA"/>
</dbReference>
<feature type="transmembrane region" description="Helical" evidence="9">
    <location>
        <begin position="38"/>
        <end position="59"/>
    </location>
</feature>
<protein>
    <recommendedName>
        <fullName evidence="3">histidine kinase</fullName>
        <ecNumber evidence="3">2.7.13.3</ecNumber>
    </recommendedName>
</protein>
<comment type="catalytic activity">
    <reaction evidence="1">
        <text>ATP + protein L-histidine = ADP + protein N-phospho-L-histidine.</text>
        <dbReference type="EC" id="2.7.13.3"/>
    </reaction>
</comment>
<evidence type="ECO:0000256" key="7">
    <source>
        <dbReference type="ARBA" id="ARBA00022777"/>
    </source>
</evidence>
<dbReference type="InterPro" id="IPR003661">
    <property type="entry name" value="HisK_dim/P_dom"/>
</dbReference>
<accession>A0A0F5FH75</accession>
<comment type="caution">
    <text evidence="11">The sequence shown here is derived from an EMBL/GenBank/DDBJ whole genome shotgun (WGS) entry which is preliminary data.</text>
</comment>
<dbReference type="GO" id="GO:0005886">
    <property type="term" value="C:plasma membrane"/>
    <property type="evidence" value="ECO:0007669"/>
    <property type="project" value="UniProtKB-SubCell"/>
</dbReference>
<dbReference type="Pfam" id="PF02518">
    <property type="entry name" value="HATPase_c"/>
    <property type="match status" value="1"/>
</dbReference>
<evidence type="ECO:0000256" key="6">
    <source>
        <dbReference type="ARBA" id="ARBA00022679"/>
    </source>
</evidence>
<evidence type="ECO:0000256" key="1">
    <source>
        <dbReference type="ARBA" id="ARBA00000085"/>
    </source>
</evidence>
<dbReference type="OrthoDB" id="7818322at2"/>
<dbReference type="Pfam" id="PF00512">
    <property type="entry name" value="HisKA"/>
    <property type="match status" value="1"/>
</dbReference>
<dbReference type="SUPFAM" id="SSF55874">
    <property type="entry name" value="ATPase domain of HSP90 chaperone/DNA topoisomerase II/histidine kinase"/>
    <property type="match status" value="1"/>
</dbReference>
<organism evidence="11 12">
    <name type="scientific">Devosia chinhatensis</name>
    <dbReference type="NCBI Taxonomy" id="429727"/>
    <lineage>
        <taxon>Bacteria</taxon>
        <taxon>Pseudomonadati</taxon>
        <taxon>Pseudomonadota</taxon>
        <taxon>Alphaproteobacteria</taxon>
        <taxon>Hyphomicrobiales</taxon>
        <taxon>Devosiaceae</taxon>
        <taxon>Devosia</taxon>
    </lineage>
</organism>
<evidence type="ECO:0000256" key="9">
    <source>
        <dbReference type="SAM" id="Phobius"/>
    </source>
</evidence>
<evidence type="ECO:0000256" key="3">
    <source>
        <dbReference type="ARBA" id="ARBA00012438"/>
    </source>
</evidence>
<keyword evidence="4" id="KW-1003">Cell membrane</keyword>
<dbReference type="STRING" id="429727.VE26_16395"/>
<dbReference type="InterPro" id="IPR050980">
    <property type="entry name" value="2C_sensor_his_kinase"/>
</dbReference>
<dbReference type="GO" id="GO:0000155">
    <property type="term" value="F:phosphorelay sensor kinase activity"/>
    <property type="evidence" value="ECO:0007669"/>
    <property type="project" value="InterPro"/>
</dbReference>